<feature type="domain" description="SF4 helicase" evidence="2">
    <location>
        <begin position="160"/>
        <end position="434"/>
    </location>
</feature>
<dbReference type="Gene3D" id="3.40.50.300">
    <property type="entry name" value="P-loop containing nucleotide triphosphate hydrolases"/>
    <property type="match status" value="1"/>
</dbReference>
<feature type="compositionally biased region" description="Basic and acidic residues" evidence="1">
    <location>
        <begin position="546"/>
        <end position="559"/>
    </location>
</feature>
<dbReference type="InterPro" id="IPR027417">
    <property type="entry name" value="P-loop_NTPase"/>
</dbReference>
<dbReference type="Pfam" id="PF03796">
    <property type="entry name" value="DnaB_C"/>
    <property type="match status" value="1"/>
</dbReference>
<accession>A0A8S5Q365</accession>
<keyword evidence="3" id="KW-0347">Helicase</keyword>
<protein>
    <submittedName>
        <fullName evidence="3">Replicative helicase</fullName>
    </submittedName>
</protein>
<sequence>MFVAINNLFSQGAVKLDQYIIDDYLKNNLQSLYNIYTRNNGNLYVEKAKELATPENFNTNYQEMKKFSLLRAYLKSGIDVDEIFDPNEEDPEIADEQRYQFSQMTIDEILNHFRQKVSNITQEYSPKVGRDSVKAGSDEARKQKEEWKKTPAYGLSYASNYMTTITKGIQPRKFVVSSAGTGVGKTRLTIANLCHSFTPKYWDSNKMEFVENPNGTQNAALYIGTEMELITEIEPILWAYIADVPQEHIMTGRYYGDEEERVDEAIRILHEEGHIYLEYVPDYDIGTLENIIEQHVLQHGVRNVFFDYIHVTTDLISEFQSQAKARMQIREDQVLANLSLKLKELTRKYDISIDTWTQVSGDFKNEQNRDQTIVRGAKSIIDKVDTASIVSEVSKKEEKYLEKIIKNRFLKYKPNRCISVYKNRGGEYTKCKIWLYVDYATMRVHDLFCTDYDYELLDIPQTFTRVEEDQKVIFTNDKDTIKGQIISDTVDIAKTAKEEGTFDVFEDTEEIARKIKETLENEEDPFLESPESKKFRMVEDDDEEEQKASSKKEEEEIDF</sequence>
<feature type="region of interest" description="Disordered" evidence="1">
    <location>
        <begin position="516"/>
        <end position="559"/>
    </location>
</feature>
<dbReference type="SUPFAM" id="SSF52540">
    <property type="entry name" value="P-loop containing nucleoside triphosphate hydrolases"/>
    <property type="match status" value="1"/>
</dbReference>
<dbReference type="GO" id="GO:0003678">
    <property type="term" value="F:DNA helicase activity"/>
    <property type="evidence" value="ECO:0007669"/>
    <property type="project" value="InterPro"/>
</dbReference>
<keyword evidence="3" id="KW-0378">Hydrolase</keyword>
<keyword evidence="3" id="KW-0547">Nucleotide-binding</keyword>
<dbReference type="GO" id="GO:0005524">
    <property type="term" value="F:ATP binding"/>
    <property type="evidence" value="ECO:0007669"/>
    <property type="project" value="InterPro"/>
</dbReference>
<reference evidence="3" key="1">
    <citation type="journal article" date="2021" name="Proc. Natl. Acad. Sci. U.S.A.">
        <title>A Catalog of Tens of Thousands of Viruses from Human Metagenomes Reveals Hidden Associations with Chronic Diseases.</title>
        <authorList>
            <person name="Tisza M.J."/>
            <person name="Buck C.B."/>
        </authorList>
    </citation>
    <scope>NUCLEOTIDE SEQUENCE</scope>
    <source>
        <strain evidence="3">CtLqe90</strain>
    </source>
</reference>
<name>A0A8S5Q365_9CAUD</name>
<proteinExistence type="predicted"/>
<evidence type="ECO:0000256" key="1">
    <source>
        <dbReference type="SAM" id="MobiDB-lite"/>
    </source>
</evidence>
<organism evidence="3">
    <name type="scientific">Siphoviridae sp. ctLqe90</name>
    <dbReference type="NCBI Taxonomy" id="2825456"/>
    <lineage>
        <taxon>Viruses</taxon>
        <taxon>Duplodnaviria</taxon>
        <taxon>Heunggongvirae</taxon>
        <taxon>Uroviricota</taxon>
        <taxon>Caudoviricetes</taxon>
    </lineage>
</organism>
<dbReference type="PANTHER" id="PTHR30153">
    <property type="entry name" value="REPLICATIVE DNA HELICASE DNAB"/>
    <property type="match status" value="1"/>
</dbReference>
<dbReference type="GO" id="GO:0006260">
    <property type="term" value="P:DNA replication"/>
    <property type="evidence" value="ECO:0007669"/>
    <property type="project" value="InterPro"/>
</dbReference>
<keyword evidence="3" id="KW-0067">ATP-binding</keyword>
<evidence type="ECO:0000259" key="2">
    <source>
        <dbReference type="Pfam" id="PF03796"/>
    </source>
</evidence>
<evidence type="ECO:0000313" key="3">
    <source>
        <dbReference type="EMBL" id="DAE13109.1"/>
    </source>
</evidence>
<dbReference type="EMBL" id="BK015564">
    <property type="protein sequence ID" value="DAE13109.1"/>
    <property type="molecule type" value="Genomic_DNA"/>
</dbReference>
<dbReference type="PANTHER" id="PTHR30153:SF2">
    <property type="entry name" value="REPLICATIVE DNA HELICASE"/>
    <property type="match status" value="1"/>
</dbReference>
<dbReference type="InterPro" id="IPR007694">
    <property type="entry name" value="DNA_helicase_DnaB-like_C"/>
</dbReference>